<dbReference type="InterPro" id="IPR032675">
    <property type="entry name" value="LRR_dom_sf"/>
</dbReference>
<keyword evidence="5" id="KW-0472">Membrane</keyword>
<evidence type="ECO:0000256" key="4">
    <source>
        <dbReference type="ARBA" id="ARBA00022737"/>
    </source>
</evidence>
<evidence type="ECO:0000256" key="3">
    <source>
        <dbReference type="ARBA" id="ARBA00022729"/>
    </source>
</evidence>
<keyword evidence="8" id="KW-1185">Reference proteome</keyword>
<dbReference type="InterPro" id="IPR001611">
    <property type="entry name" value="Leu-rich_rpt"/>
</dbReference>
<dbReference type="Proteomes" id="UP001172457">
    <property type="component" value="Unassembled WGS sequence"/>
</dbReference>
<dbReference type="PROSITE" id="PS51450">
    <property type="entry name" value="LRR"/>
    <property type="match status" value="1"/>
</dbReference>
<keyword evidence="6" id="KW-0325">Glycoprotein</keyword>
<evidence type="ECO:0000256" key="2">
    <source>
        <dbReference type="ARBA" id="ARBA00022614"/>
    </source>
</evidence>
<evidence type="ECO:0000256" key="6">
    <source>
        <dbReference type="ARBA" id="ARBA00023180"/>
    </source>
</evidence>
<dbReference type="FunFam" id="3.80.10.10:FF:000041">
    <property type="entry name" value="LRR receptor-like serine/threonine-protein kinase ERECTA"/>
    <property type="match status" value="1"/>
</dbReference>
<comment type="subcellular location">
    <subcellularLocation>
        <location evidence="1">Membrane</location>
    </subcellularLocation>
</comment>
<comment type="caution">
    <text evidence="7">The sequence shown here is derived from an EMBL/GenBank/DDBJ whole genome shotgun (WGS) entry which is preliminary data.</text>
</comment>
<sequence>MTLYLATQQGLFPGQHHVALFINWETRDFPSFFLSTYTKYHHLKISQSDYFYPFKTWSPNSIVAYGSCSETGTVTGLKLYYIVPSYDNLASVFFDIFTPLFHIRSLKQLDISYNGLVGEIHGDGFGNLTQLVDLYMEGNKFNGSIPYQIFGLTNLRNLYLKDNSFEGNLGPELGKLQNLEWLDLSSNSLTGNIPEEIGNLKDLRHVDFSNNFFSGGIPDSIGNMRT</sequence>
<name>A0AA38SG69_9ASTR</name>
<keyword evidence="3" id="KW-0732">Signal</keyword>
<proteinExistence type="predicted"/>
<dbReference type="GO" id="GO:0016020">
    <property type="term" value="C:membrane"/>
    <property type="evidence" value="ECO:0007669"/>
    <property type="project" value="UniProtKB-SubCell"/>
</dbReference>
<evidence type="ECO:0000256" key="5">
    <source>
        <dbReference type="ARBA" id="ARBA00023136"/>
    </source>
</evidence>
<evidence type="ECO:0000313" key="7">
    <source>
        <dbReference type="EMBL" id="KAJ9535766.1"/>
    </source>
</evidence>
<dbReference type="Pfam" id="PF13855">
    <property type="entry name" value="LRR_8"/>
    <property type="match status" value="1"/>
</dbReference>
<dbReference type="EMBL" id="JARYMX010000132">
    <property type="protein sequence ID" value="KAJ9535766.1"/>
    <property type="molecule type" value="Genomic_DNA"/>
</dbReference>
<organism evidence="7 8">
    <name type="scientific">Centaurea solstitialis</name>
    <name type="common">yellow star-thistle</name>
    <dbReference type="NCBI Taxonomy" id="347529"/>
    <lineage>
        <taxon>Eukaryota</taxon>
        <taxon>Viridiplantae</taxon>
        <taxon>Streptophyta</taxon>
        <taxon>Embryophyta</taxon>
        <taxon>Tracheophyta</taxon>
        <taxon>Spermatophyta</taxon>
        <taxon>Magnoliopsida</taxon>
        <taxon>eudicotyledons</taxon>
        <taxon>Gunneridae</taxon>
        <taxon>Pentapetalae</taxon>
        <taxon>asterids</taxon>
        <taxon>campanulids</taxon>
        <taxon>Asterales</taxon>
        <taxon>Asteraceae</taxon>
        <taxon>Carduoideae</taxon>
        <taxon>Cardueae</taxon>
        <taxon>Centaureinae</taxon>
        <taxon>Centaurea</taxon>
    </lineage>
</organism>
<reference evidence="7" key="1">
    <citation type="submission" date="2023-03" db="EMBL/GenBank/DDBJ databases">
        <title>Chromosome-scale reference genome and RAD-based genetic map of yellow starthistle (Centaurea solstitialis) reveal putative structural variation and QTLs associated with invader traits.</title>
        <authorList>
            <person name="Reatini B."/>
            <person name="Cang F.A."/>
            <person name="Jiang Q."/>
            <person name="Mckibben M.T.W."/>
            <person name="Barker M.S."/>
            <person name="Rieseberg L.H."/>
            <person name="Dlugosch K.M."/>
        </authorList>
    </citation>
    <scope>NUCLEOTIDE SEQUENCE</scope>
    <source>
        <strain evidence="7">CAN-66</strain>
        <tissue evidence="7">Leaf</tissue>
    </source>
</reference>
<evidence type="ECO:0000256" key="1">
    <source>
        <dbReference type="ARBA" id="ARBA00004370"/>
    </source>
</evidence>
<dbReference type="PANTHER" id="PTHR48054">
    <property type="entry name" value="RECEPTOR KINASE-LIKE PROTEIN XA21"/>
    <property type="match status" value="1"/>
</dbReference>
<evidence type="ECO:0000313" key="8">
    <source>
        <dbReference type="Proteomes" id="UP001172457"/>
    </source>
</evidence>
<dbReference type="Gene3D" id="3.80.10.10">
    <property type="entry name" value="Ribonuclease Inhibitor"/>
    <property type="match status" value="1"/>
</dbReference>
<dbReference type="PANTHER" id="PTHR48054:SF82">
    <property type="entry name" value="LRR RECEPTOR-LIKE SERINE_THREONINE-PROTEIN KINASE FLS2"/>
    <property type="match status" value="1"/>
</dbReference>
<dbReference type="Pfam" id="PF00560">
    <property type="entry name" value="LRR_1"/>
    <property type="match status" value="2"/>
</dbReference>
<accession>A0AA38SG69</accession>
<dbReference type="PRINTS" id="PR00019">
    <property type="entry name" value="LEURICHRPT"/>
</dbReference>
<gene>
    <name evidence="7" type="ORF">OSB04_un001080</name>
</gene>
<dbReference type="AlphaFoldDB" id="A0AA38SG69"/>
<dbReference type="InterPro" id="IPR052592">
    <property type="entry name" value="LRR-RLK"/>
</dbReference>
<keyword evidence="4" id="KW-0677">Repeat</keyword>
<keyword evidence="2" id="KW-0433">Leucine-rich repeat</keyword>
<protein>
    <submittedName>
        <fullName evidence="7">Uncharacterized protein</fullName>
    </submittedName>
</protein>
<dbReference type="SUPFAM" id="SSF52058">
    <property type="entry name" value="L domain-like"/>
    <property type="match status" value="1"/>
</dbReference>